<evidence type="ECO:0000313" key="1">
    <source>
        <dbReference type="EMBL" id="KNC77909.1"/>
    </source>
</evidence>
<organism evidence="1 2">
    <name type="scientific">Sphaeroforma arctica JP610</name>
    <dbReference type="NCBI Taxonomy" id="667725"/>
    <lineage>
        <taxon>Eukaryota</taxon>
        <taxon>Ichthyosporea</taxon>
        <taxon>Ichthyophonida</taxon>
        <taxon>Sphaeroforma</taxon>
    </lineage>
</organism>
<feature type="non-terminal residue" evidence="1">
    <location>
        <position position="104"/>
    </location>
</feature>
<keyword evidence="2" id="KW-1185">Reference proteome</keyword>
<reference evidence="1 2" key="1">
    <citation type="submission" date="2011-02" db="EMBL/GenBank/DDBJ databases">
        <title>The Genome Sequence of Sphaeroforma arctica JP610.</title>
        <authorList>
            <consortium name="The Broad Institute Genome Sequencing Platform"/>
            <person name="Russ C."/>
            <person name="Cuomo C."/>
            <person name="Young S.K."/>
            <person name="Zeng Q."/>
            <person name="Gargeya S."/>
            <person name="Alvarado L."/>
            <person name="Berlin A."/>
            <person name="Chapman S.B."/>
            <person name="Chen Z."/>
            <person name="Freedman E."/>
            <person name="Gellesch M."/>
            <person name="Goldberg J."/>
            <person name="Griggs A."/>
            <person name="Gujja S."/>
            <person name="Heilman E."/>
            <person name="Heiman D."/>
            <person name="Howarth C."/>
            <person name="Mehta T."/>
            <person name="Neiman D."/>
            <person name="Pearson M."/>
            <person name="Roberts A."/>
            <person name="Saif S."/>
            <person name="Shea T."/>
            <person name="Shenoy N."/>
            <person name="Sisk P."/>
            <person name="Stolte C."/>
            <person name="Sykes S."/>
            <person name="White J."/>
            <person name="Yandava C."/>
            <person name="Burger G."/>
            <person name="Gray M.W."/>
            <person name="Holland P.W.H."/>
            <person name="King N."/>
            <person name="Lang F.B.F."/>
            <person name="Roger A.J."/>
            <person name="Ruiz-Trillo I."/>
            <person name="Haas B."/>
            <person name="Nusbaum C."/>
            <person name="Birren B."/>
        </authorList>
    </citation>
    <scope>NUCLEOTIDE SEQUENCE [LARGE SCALE GENOMIC DNA]</scope>
    <source>
        <strain evidence="1 2">JP610</strain>
    </source>
</reference>
<dbReference type="EMBL" id="KQ242603">
    <property type="protein sequence ID" value="KNC77909.1"/>
    <property type="molecule type" value="Genomic_DNA"/>
</dbReference>
<gene>
    <name evidence="1" type="ORF">SARC_09644</name>
</gene>
<accession>A0A0L0FMA1</accession>
<name>A0A0L0FMA1_9EUKA</name>
<evidence type="ECO:0000313" key="2">
    <source>
        <dbReference type="Proteomes" id="UP000054560"/>
    </source>
</evidence>
<feature type="non-terminal residue" evidence="1">
    <location>
        <position position="1"/>
    </location>
</feature>
<protein>
    <submittedName>
        <fullName evidence="1">Uncharacterized protein</fullName>
    </submittedName>
</protein>
<proteinExistence type="predicted"/>
<dbReference type="RefSeq" id="XP_014151811.1">
    <property type="nucleotide sequence ID" value="XM_014296336.1"/>
</dbReference>
<dbReference type="Proteomes" id="UP000054560">
    <property type="component" value="Unassembled WGS sequence"/>
</dbReference>
<sequence length="104" mass="12147">IRYVHDSHSIYNLEHNYFLAHNQVVDTTLSSCRYNVIPKIYTSPFKQHPLESMADMYIMRTIYEHDNIPEGTHVRVLSQSANWAICTSDITNSTLFRIPLNYLA</sequence>
<dbReference type="GeneID" id="25910148"/>
<dbReference type="AlphaFoldDB" id="A0A0L0FMA1"/>